<dbReference type="KEGG" id="mea:Mex_2p1346"/>
<sequence length="60" mass="6201">MPEALSETALPSVTVCVASRVDLPSCDGRRGWRFSLGVEAQRLRAELGAVPAALPAPGAP</sequence>
<dbReference type="RefSeq" id="WP_003603531.1">
    <property type="nucleotide sequence ID" value="NC_012811.1"/>
</dbReference>
<dbReference type="HOGENOM" id="CLU_2936287_0_0_5"/>
<reference evidence="1 2" key="1">
    <citation type="journal article" date="2009" name="PLoS ONE">
        <title>Methylobacterium genome sequences: a reference blueprint to investigate microbial metabolism of C1 compounds from natural and industrial sources.</title>
        <authorList>
            <person name="Vuilleumier S."/>
            <person name="Chistoserdova L."/>
            <person name="Lee M.-C."/>
            <person name="Bringel F."/>
            <person name="Lajus A."/>
            <person name="Zhou Y."/>
            <person name="Gourion B."/>
            <person name="Barbe V."/>
            <person name="Chang J."/>
            <person name="Cruveiller S."/>
            <person name="Dossat C."/>
            <person name="Gillett W."/>
            <person name="Gruffaz C."/>
            <person name="Haugen E."/>
            <person name="Hourcade E."/>
            <person name="Levy R."/>
            <person name="Mangenot S."/>
            <person name="Muller E."/>
            <person name="Nadalig T."/>
            <person name="Pagni M."/>
            <person name="Penny C."/>
            <person name="Peyraud R."/>
            <person name="Robinson D.G."/>
            <person name="Roche D."/>
            <person name="Rouy Z."/>
            <person name="Saenampechek C."/>
            <person name="Salvignol G."/>
            <person name="Vallenet D."/>
            <person name="Wu Z."/>
            <person name="Marx C.J."/>
            <person name="Vorholt J.A."/>
            <person name="Olson M.V."/>
            <person name="Kaul R."/>
            <person name="Weissenbach J."/>
            <person name="Medigue C."/>
            <person name="Lidstrom M.E."/>
        </authorList>
    </citation>
    <scope>NUCLEOTIDE SEQUENCE [LARGE SCALE GENOMIC DNA]</scope>
    <source>
        <strain evidence="2">ATCC 14718 / DSM 1338 / JCM 2805 / NCIMB 9133 / AM1</strain>
    </source>
</reference>
<protein>
    <submittedName>
        <fullName evidence="1">Uncharacterized protein</fullName>
    </submittedName>
</protein>
<dbReference type="AlphaFoldDB" id="C5B6K2"/>
<proteinExistence type="predicted"/>
<name>C5B6K2_METEA</name>
<dbReference type="EMBL" id="CP001511">
    <property type="protein sequence ID" value="ACS44084.1"/>
    <property type="molecule type" value="Genomic_DNA"/>
</dbReference>
<evidence type="ECO:0000313" key="1">
    <source>
        <dbReference type="EMBL" id="ACS44084.1"/>
    </source>
</evidence>
<evidence type="ECO:0000313" key="2">
    <source>
        <dbReference type="Proteomes" id="UP000009081"/>
    </source>
</evidence>
<keyword evidence="1" id="KW-0614">Plasmid</keyword>
<accession>C5B6K2</accession>
<keyword evidence="2" id="KW-1185">Reference proteome</keyword>
<dbReference type="Proteomes" id="UP000009081">
    <property type="component" value="Plasmid megaplasmid"/>
</dbReference>
<gene>
    <name evidence="1" type="ordered locus">MexAM1_META2p1346</name>
</gene>
<geneLocation type="plasmid" evidence="1 2">
    <name>megaplasmid</name>
</geneLocation>
<organism evidence="1 2">
    <name type="scientific">Methylorubrum extorquens (strain ATCC 14718 / DSM 1338 / JCM 2805 / NCIMB 9133 / AM1)</name>
    <name type="common">Methylobacterium extorquens</name>
    <dbReference type="NCBI Taxonomy" id="272630"/>
    <lineage>
        <taxon>Bacteria</taxon>
        <taxon>Pseudomonadati</taxon>
        <taxon>Pseudomonadota</taxon>
        <taxon>Alphaproteobacteria</taxon>
        <taxon>Hyphomicrobiales</taxon>
        <taxon>Methylobacteriaceae</taxon>
        <taxon>Methylorubrum</taxon>
    </lineage>
</organism>